<reference evidence="2 3" key="1">
    <citation type="submission" date="2018-09" db="EMBL/GenBank/DDBJ databases">
        <title>YIM 75000 draft genome.</title>
        <authorList>
            <person name="Tang S."/>
            <person name="Feng Y."/>
        </authorList>
    </citation>
    <scope>NUCLEOTIDE SEQUENCE [LARGE SCALE GENOMIC DNA]</scope>
    <source>
        <strain evidence="2 3">YIM 75000</strain>
    </source>
</reference>
<evidence type="ECO:0000313" key="2">
    <source>
        <dbReference type="EMBL" id="RJK92776.1"/>
    </source>
</evidence>
<dbReference type="RefSeq" id="WP_119951911.1">
    <property type="nucleotide sequence ID" value="NZ_QZEZ01000012.1"/>
</dbReference>
<feature type="domain" description="SprT-like" evidence="1">
    <location>
        <begin position="1"/>
        <end position="139"/>
    </location>
</feature>
<protein>
    <submittedName>
        <fullName evidence="2">M48 family peptidase</fullName>
    </submittedName>
</protein>
<comment type="caution">
    <text evidence="2">The sequence shown here is derived from an EMBL/GenBank/DDBJ whole genome shotgun (WGS) entry which is preliminary data.</text>
</comment>
<dbReference type="AlphaFoldDB" id="A0A3A3YUN1"/>
<dbReference type="EMBL" id="QZEZ01000012">
    <property type="protein sequence ID" value="RJK92776.1"/>
    <property type="molecule type" value="Genomic_DNA"/>
</dbReference>
<dbReference type="OrthoDB" id="9793623at2"/>
<dbReference type="GO" id="GO:0006950">
    <property type="term" value="P:response to stress"/>
    <property type="evidence" value="ECO:0007669"/>
    <property type="project" value="UniProtKB-ARBA"/>
</dbReference>
<sequence>MDLRAALGTARELLDSHGLHDWEVGLDGARRRAGACHHGRRLISLSRHLTELHGPAEVRETVLHELAHALVGPEHGHDAVWRARARALGSTGERCLPEDAPVVAGDFVGRCAHGHEATRHRRPERVVGCGRCGSRTALLSWTWRGVAVRMHPRYVADLVTLAPRHPAAREQLELDAVLGGGPGQPAVQALLAPPVAPGTRVRLGGTGRFAGQVGVVESRGRSRYRVRTAQGLLTVPPALLTPLRTGG</sequence>
<accession>A0A3A3YUN1</accession>
<evidence type="ECO:0000259" key="1">
    <source>
        <dbReference type="SMART" id="SM00731"/>
    </source>
</evidence>
<dbReference type="Proteomes" id="UP000265614">
    <property type="component" value="Unassembled WGS sequence"/>
</dbReference>
<name>A0A3A3YUN1_9ACTN</name>
<dbReference type="Pfam" id="PF10263">
    <property type="entry name" value="SprT-like"/>
    <property type="match status" value="1"/>
</dbReference>
<dbReference type="InterPro" id="IPR006640">
    <property type="entry name" value="SprT-like_domain"/>
</dbReference>
<gene>
    <name evidence="2" type="ORF">D5H78_18125</name>
</gene>
<evidence type="ECO:0000313" key="3">
    <source>
        <dbReference type="Proteomes" id="UP000265614"/>
    </source>
</evidence>
<dbReference type="SMART" id="SM00731">
    <property type="entry name" value="SprT"/>
    <property type="match status" value="1"/>
</dbReference>
<keyword evidence="3" id="KW-1185">Reference proteome</keyword>
<proteinExistence type="predicted"/>
<organism evidence="2 3">
    <name type="scientific">Vallicoccus soli</name>
    <dbReference type="NCBI Taxonomy" id="2339232"/>
    <lineage>
        <taxon>Bacteria</taxon>
        <taxon>Bacillati</taxon>
        <taxon>Actinomycetota</taxon>
        <taxon>Actinomycetes</taxon>
        <taxon>Motilibacterales</taxon>
        <taxon>Vallicoccaceae</taxon>
        <taxon>Vallicoccus</taxon>
    </lineage>
</organism>